<sequence length="216" mass="22845">MPLDIRVIELLASRICHDLVSPVGAIRNGLELIEEMEDDEPAGGGFAGEAIKLIEHSSGQADRRLRVFRLAYGLAGREQKGFGDTRASAQGLLEGGRTRLDWPAGVPNDQLAFKRGAAKALLNVIILADEALTHGGTIAVAATGDEQSGRFTITATGRPGALKPEAEAALNGSVAPADLTPRTIHAYMTGRFAEDDGYRVAATPSGPETLVFTVEW</sequence>
<reference evidence="2 3" key="1">
    <citation type="submission" date="2021-03" db="EMBL/GenBank/DDBJ databases">
        <title>Genomic Encyclopedia of Type Strains, Phase III (KMG-III): the genomes of soil and plant-associated and newly described type strains.</title>
        <authorList>
            <person name="Whitman W."/>
        </authorList>
    </citation>
    <scope>NUCLEOTIDE SEQUENCE [LARGE SCALE GENOMIC DNA]</scope>
    <source>
        <strain evidence="2 3">IMMIB AFH-6</strain>
    </source>
</reference>
<dbReference type="Gene3D" id="1.10.287.130">
    <property type="match status" value="1"/>
</dbReference>
<dbReference type="Proteomes" id="UP000781958">
    <property type="component" value="Unassembled WGS sequence"/>
</dbReference>
<dbReference type="InterPro" id="IPR036890">
    <property type="entry name" value="HATPase_C_sf"/>
</dbReference>
<evidence type="ECO:0000313" key="3">
    <source>
        <dbReference type="Proteomes" id="UP000781958"/>
    </source>
</evidence>
<accession>A0ABS4SCY9</accession>
<proteinExistence type="predicted"/>
<dbReference type="RefSeq" id="WP_209762238.1">
    <property type="nucleotide sequence ID" value="NZ_JAGINP010000001.1"/>
</dbReference>
<dbReference type="InterPro" id="IPR018762">
    <property type="entry name" value="ChpT_C"/>
</dbReference>
<evidence type="ECO:0000259" key="1">
    <source>
        <dbReference type="Pfam" id="PF10090"/>
    </source>
</evidence>
<comment type="caution">
    <text evidence="2">The sequence shown here is derived from an EMBL/GenBank/DDBJ whole genome shotgun (WGS) entry which is preliminary data.</text>
</comment>
<protein>
    <submittedName>
        <fullName evidence="2">Histidine phosphotransferase ChpT</fullName>
    </submittedName>
</protein>
<evidence type="ECO:0000313" key="2">
    <source>
        <dbReference type="EMBL" id="MBP2290352.1"/>
    </source>
</evidence>
<gene>
    <name evidence="2" type="ORF">J2851_000089</name>
</gene>
<feature type="domain" description="Histidine phosphotransferase ChpT C-terminal" evidence="1">
    <location>
        <begin position="82"/>
        <end position="205"/>
    </location>
</feature>
<dbReference type="Gene3D" id="3.30.565.10">
    <property type="entry name" value="Histidine kinase-like ATPase, C-terminal domain"/>
    <property type="match status" value="1"/>
</dbReference>
<dbReference type="EMBL" id="JAGINP010000001">
    <property type="protein sequence ID" value="MBP2290352.1"/>
    <property type="molecule type" value="Genomic_DNA"/>
</dbReference>
<organism evidence="2 3">
    <name type="scientific">Azospirillum rugosum</name>
    <dbReference type="NCBI Taxonomy" id="416170"/>
    <lineage>
        <taxon>Bacteria</taxon>
        <taxon>Pseudomonadati</taxon>
        <taxon>Pseudomonadota</taxon>
        <taxon>Alphaproteobacteria</taxon>
        <taxon>Rhodospirillales</taxon>
        <taxon>Azospirillaceae</taxon>
        <taxon>Azospirillum</taxon>
    </lineage>
</organism>
<name>A0ABS4SCY9_9PROT</name>
<keyword evidence="3" id="KW-1185">Reference proteome</keyword>
<dbReference type="Pfam" id="PF10090">
    <property type="entry name" value="HPTransfase"/>
    <property type="match status" value="1"/>
</dbReference>